<evidence type="ECO:0000313" key="2">
    <source>
        <dbReference type="EMBL" id="KKK96491.1"/>
    </source>
</evidence>
<gene>
    <name evidence="2" type="ORF">LCGC14_2662240</name>
</gene>
<comment type="caution">
    <text evidence="2">The sequence shown here is derived from an EMBL/GenBank/DDBJ whole genome shotgun (WGS) entry which is preliminary data.</text>
</comment>
<name>A0A0F9CIJ4_9ZZZZ</name>
<organism evidence="2">
    <name type="scientific">marine sediment metagenome</name>
    <dbReference type="NCBI Taxonomy" id="412755"/>
    <lineage>
        <taxon>unclassified sequences</taxon>
        <taxon>metagenomes</taxon>
        <taxon>ecological metagenomes</taxon>
    </lineage>
</organism>
<feature type="region of interest" description="Disordered" evidence="1">
    <location>
        <begin position="1"/>
        <end position="49"/>
    </location>
</feature>
<reference evidence="2" key="1">
    <citation type="journal article" date="2015" name="Nature">
        <title>Complex archaea that bridge the gap between prokaryotes and eukaryotes.</title>
        <authorList>
            <person name="Spang A."/>
            <person name="Saw J.H."/>
            <person name="Jorgensen S.L."/>
            <person name="Zaremba-Niedzwiedzka K."/>
            <person name="Martijn J."/>
            <person name="Lind A.E."/>
            <person name="van Eijk R."/>
            <person name="Schleper C."/>
            <person name="Guy L."/>
            <person name="Ettema T.J."/>
        </authorList>
    </citation>
    <scope>NUCLEOTIDE SEQUENCE</scope>
</reference>
<proteinExistence type="predicted"/>
<accession>A0A0F9CIJ4</accession>
<protein>
    <submittedName>
        <fullName evidence="2">Uncharacterized protein</fullName>
    </submittedName>
</protein>
<sequence>MDKDQEAQLADLKRIKHDWEEGGENRPPFPLDDLLSELEGKPKSKRRDR</sequence>
<dbReference type="AlphaFoldDB" id="A0A0F9CIJ4"/>
<feature type="compositionally biased region" description="Basic and acidic residues" evidence="1">
    <location>
        <begin position="1"/>
        <end position="24"/>
    </location>
</feature>
<evidence type="ECO:0000256" key="1">
    <source>
        <dbReference type="SAM" id="MobiDB-lite"/>
    </source>
</evidence>
<dbReference type="EMBL" id="LAZR01046461">
    <property type="protein sequence ID" value="KKK96491.1"/>
    <property type="molecule type" value="Genomic_DNA"/>
</dbReference>